<dbReference type="PANTHER" id="PTHR30595:SF6">
    <property type="entry name" value="SCHLAFEN ALBA-2 DOMAIN-CONTAINING PROTEIN"/>
    <property type="match status" value="1"/>
</dbReference>
<keyword evidence="2" id="KW-0347">Helicase</keyword>
<keyword evidence="2" id="KW-0547">Nucleotide-binding</keyword>
<organism evidence="2 3">
    <name type="scientific">Clostridium frigidicarnis</name>
    <dbReference type="NCBI Taxonomy" id="84698"/>
    <lineage>
        <taxon>Bacteria</taxon>
        <taxon>Bacillati</taxon>
        <taxon>Bacillota</taxon>
        <taxon>Clostridia</taxon>
        <taxon>Eubacteriales</taxon>
        <taxon>Clostridiaceae</taxon>
        <taxon>Clostridium</taxon>
    </lineage>
</organism>
<keyword evidence="2" id="KW-0067">ATP-binding</keyword>
<evidence type="ECO:0000313" key="3">
    <source>
        <dbReference type="Proteomes" id="UP000198619"/>
    </source>
</evidence>
<protein>
    <submittedName>
        <fullName evidence="2">ATP-dependent DNA helicase RecG</fullName>
    </submittedName>
</protein>
<dbReference type="STRING" id="84698.SAMN04488528_100833"/>
<dbReference type="InterPro" id="IPR007421">
    <property type="entry name" value="Schlafen_AlbA_2_dom"/>
</dbReference>
<dbReference type="OrthoDB" id="34589at2"/>
<sequence>MTLSIDNLMNILINGENSFIEFKEHNVRAESVAKELVAFLNFEGGTLFIGINDDGEIIGVDNKNYEEWIMNICRSSIYPPVIPVYEEIIIDSKRIIKIQVSKGVNNPYHTSNKYYIRVGSTSREASQHELIRLLQSSNALHYELIPMQGATVSDISKIRVEDYFSTRGIDISEYSKVELENLLYNTEILVSTNNEKYISLAGMMFFAKNPSLWLKNSGVQLVRFRGNDVTSEIIDRKNLEGNLPDIIDKTLDFVNLNNMVSEKFDGIRRIDVHEYNKNVLREIIVNAFAHRDWSLIGAKIRVYVFDDFIEVRSPGKIPDTLTLERMKMGISYYRNPLIMQMLVDYGYADKIGRGIMSIIKYHEKNNLIPPEFIEEGFEFRVKIFKYEG</sequence>
<proteinExistence type="predicted"/>
<keyword evidence="2" id="KW-0378">Hydrolase</keyword>
<accession>A0A1I0XF56</accession>
<dbReference type="InterPro" id="IPR038461">
    <property type="entry name" value="Schlafen_AlbA_2_dom_sf"/>
</dbReference>
<dbReference type="GO" id="GO:0004386">
    <property type="term" value="F:helicase activity"/>
    <property type="evidence" value="ECO:0007669"/>
    <property type="project" value="UniProtKB-KW"/>
</dbReference>
<dbReference type="Pfam" id="PF04326">
    <property type="entry name" value="SLFN_AlbA_2"/>
    <property type="match status" value="1"/>
</dbReference>
<dbReference type="PANTHER" id="PTHR30595">
    <property type="entry name" value="GLPR-RELATED TRANSCRIPTIONAL REPRESSOR"/>
    <property type="match status" value="1"/>
</dbReference>
<dbReference type="Gene3D" id="3.30.950.30">
    <property type="entry name" value="Schlafen, AAA domain"/>
    <property type="match status" value="1"/>
</dbReference>
<feature type="domain" description="Schlafen AlbA-2" evidence="1">
    <location>
        <begin position="16"/>
        <end position="125"/>
    </location>
</feature>
<evidence type="ECO:0000313" key="2">
    <source>
        <dbReference type="EMBL" id="SFA98930.1"/>
    </source>
</evidence>
<name>A0A1I0XF56_9CLOT</name>
<keyword evidence="3" id="KW-1185">Reference proteome</keyword>
<evidence type="ECO:0000259" key="1">
    <source>
        <dbReference type="Pfam" id="PF04326"/>
    </source>
</evidence>
<dbReference type="Pfam" id="PF13749">
    <property type="entry name" value="HATPase_c_4"/>
    <property type="match status" value="1"/>
</dbReference>
<dbReference type="RefSeq" id="WP_090039941.1">
    <property type="nucleotide sequence ID" value="NZ_FOKI01000008.1"/>
</dbReference>
<dbReference type="Proteomes" id="UP000198619">
    <property type="component" value="Unassembled WGS sequence"/>
</dbReference>
<reference evidence="2 3" key="1">
    <citation type="submission" date="2016-10" db="EMBL/GenBank/DDBJ databases">
        <authorList>
            <person name="de Groot N.N."/>
        </authorList>
    </citation>
    <scope>NUCLEOTIDE SEQUENCE [LARGE SCALE GENOMIC DNA]</scope>
    <source>
        <strain evidence="2 3">DSM 12271</strain>
    </source>
</reference>
<dbReference type="AlphaFoldDB" id="A0A1I0XF56"/>
<dbReference type="Gene3D" id="3.30.565.60">
    <property type="match status" value="1"/>
</dbReference>
<dbReference type="EMBL" id="FOKI01000008">
    <property type="protein sequence ID" value="SFA98930.1"/>
    <property type="molecule type" value="Genomic_DNA"/>
</dbReference>
<dbReference type="InterPro" id="IPR038475">
    <property type="entry name" value="RecG_C_sf"/>
</dbReference>
<gene>
    <name evidence="2" type="ORF">SAMN04488528_100833</name>
</gene>